<reference evidence="1 2" key="1">
    <citation type="journal article" date="2013" name="PLoS Genet.">
        <title>Distinctive expansion of potential virulence genes in the genome of the oomycete fish pathogen Saprolegnia parasitica.</title>
        <authorList>
            <person name="Jiang R.H."/>
            <person name="de Bruijn I."/>
            <person name="Haas B.J."/>
            <person name="Belmonte R."/>
            <person name="Lobach L."/>
            <person name="Christie J."/>
            <person name="van den Ackerveken G."/>
            <person name="Bottin A."/>
            <person name="Bulone V."/>
            <person name="Diaz-Moreno S.M."/>
            <person name="Dumas B."/>
            <person name="Fan L."/>
            <person name="Gaulin E."/>
            <person name="Govers F."/>
            <person name="Grenville-Briggs L.J."/>
            <person name="Horner N.R."/>
            <person name="Levin J.Z."/>
            <person name="Mammella M."/>
            <person name="Meijer H.J."/>
            <person name="Morris P."/>
            <person name="Nusbaum C."/>
            <person name="Oome S."/>
            <person name="Phillips A.J."/>
            <person name="van Rooyen D."/>
            <person name="Rzeszutek E."/>
            <person name="Saraiva M."/>
            <person name="Secombes C.J."/>
            <person name="Seidl M.F."/>
            <person name="Snel B."/>
            <person name="Stassen J.H."/>
            <person name="Sykes S."/>
            <person name="Tripathy S."/>
            <person name="van den Berg H."/>
            <person name="Vega-Arreguin J.C."/>
            <person name="Wawra S."/>
            <person name="Young S.K."/>
            <person name="Zeng Q."/>
            <person name="Dieguez-Uribeondo J."/>
            <person name="Russ C."/>
            <person name="Tyler B.M."/>
            <person name="van West P."/>
        </authorList>
    </citation>
    <scope>NUCLEOTIDE SEQUENCE [LARGE SCALE GENOMIC DNA]</scope>
    <source>
        <strain evidence="1 2">CBS 223.65</strain>
    </source>
</reference>
<dbReference type="AlphaFoldDB" id="A0A067CLH6"/>
<evidence type="ECO:0000313" key="1">
    <source>
        <dbReference type="EMBL" id="KDO27647.1"/>
    </source>
</evidence>
<proteinExistence type="predicted"/>
<name>A0A067CLH6_SAPPC</name>
<dbReference type="RefSeq" id="XP_012201769.1">
    <property type="nucleotide sequence ID" value="XM_012346379.1"/>
</dbReference>
<protein>
    <submittedName>
        <fullName evidence="1">Uncharacterized protein</fullName>
    </submittedName>
</protein>
<dbReference type="EMBL" id="KK583216">
    <property type="protein sequence ID" value="KDO27647.1"/>
    <property type="molecule type" value="Genomic_DNA"/>
</dbReference>
<dbReference type="KEGG" id="spar:SPRG_06918"/>
<dbReference type="Proteomes" id="UP000030745">
    <property type="component" value="Unassembled WGS sequence"/>
</dbReference>
<dbReference type="VEuPathDB" id="FungiDB:SPRG_06918"/>
<gene>
    <name evidence="1" type="ORF">SPRG_06918</name>
</gene>
<accession>A0A067CLH6</accession>
<dbReference type="GeneID" id="24129235"/>
<organism evidence="1 2">
    <name type="scientific">Saprolegnia parasitica (strain CBS 223.65)</name>
    <dbReference type="NCBI Taxonomy" id="695850"/>
    <lineage>
        <taxon>Eukaryota</taxon>
        <taxon>Sar</taxon>
        <taxon>Stramenopiles</taxon>
        <taxon>Oomycota</taxon>
        <taxon>Saprolegniomycetes</taxon>
        <taxon>Saprolegniales</taxon>
        <taxon>Saprolegniaceae</taxon>
        <taxon>Saprolegnia</taxon>
    </lineage>
</organism>
<sequence length="114" mass="12154">MHKVLESLAALDGRGKRSRYEGGCMDSVQKAAFDQLLHSHAALDAKIDGAAQCLGGVDEIKASVQRLETLTLKSAEDIKDLMDTILPPGILTPARLNQAVDAVGLLQQDGQQTT</sequence>
<keyword evidence="2" id="KW-1185">Reference proteome</keyword>
<evidence type="ECO:0000313" key="2">
    <source>
        <dbReference type="Proteomes" id="UP000030745"/>
    </source>
</evidence>